<evidence type="ECO:0000313" key="14">
    <source>
        <dbReference type="Proteomes" id="UP000589552"/>
    </source>
</evidence>
<feature type="transmembrane region" description="Helical" evidence="10">
    <location>
        <begin position="129"/>
        <end position="152"/>
    </location>
</feature>
<dbReference type="PANTHER" id="PTHR34573:SF1">
    <property type="entry name" value="VITAMIN K EPOXIDE REDUCTASE DOMAIN-CONTAINING PROTEIN"/>
    <property type="match status" value="1"/>
</dbReference>
<organism evidence="13 14">
    <name type="scientific">Corynebacterium xerosis</name>
    <dbReference type="NCBI Taxonomy" id="1725"/>
    <lineage>
        <taxon>Bacteria</taxon>
        <taxon>Bacillati</taxon>
        <taxon>Actinomycetota</taxon>
        <taxon>Actinomycetes</taxon>
        <taxon>Mycobacteriales</taxon>
        <taxon>Corynebacteriaceae</taxon>
        <taxon>Corynebacterium</taxon>
    </lineage>
</organism>
<dbReference type="Pfam" id="PF07884">
    <property type="entry name" value="VKOR"/>
    <property type="match status" value="1"/>
</dbReference>
<dbReference type="InterPro" id="IPR038354">
    <property type="entry name" value="VKOR_sf"/>
</dbReference>
<accession>A0A0M2XNM6</accession>
<keyword evidence="7 10" id="KW-0472">Membrane</keyword>
<evidence type="ECO:0000313" key="13">
    <source>
        <dbReference type="EMBL" id="NMF09401.1"/>
    </source>
</evidence>
<proteinExistence type="inferred from homology"/>
<reference evidence="12" key="3">
    <citation type="submission" date="2024-01" db="EMBL/GenBank/DDBJ databases">
        <authorList>
            <person name="De La Cruz K.F."/>
            <person name="Townsend E.C."/>
            <person name="Salamzade R."/>
            <person name="Kalan L.R."/>
        </authorList>
    </citation>
    <scope>NUCLEOTIDE SEQUENCE</scope>
    <source>
        <strain evidence="12">LK2569</strain>
    </source>
</reference>
<evidence type="ECO:0000256" key="6">
    <source>
        <dbReference type="ARBA" id="ARBA00023002"/>
    </source>
</evidence>
<protein>
    <submittedName>
        <fullName evidence="13">Vitamin K epoxide reductase family protein</fullName>
    </submittedName>
</protein>
<gene>
    <name evidence="13" type="ORF">HF852_07300</name>
    <name evidence="12" type="ORF">VVR64_00610</name>
</gene>
<comment type="caution">
    <text evidence="13">The sequence shown here is derived from an EMBL/GenBank/DDBJ whole genome shotgun (WGS) entry which is preliminary data.</text>
</comment>
<keyword evidence="6" id="KW-0560">Oxidoreductase</keyword>
<dbReference type="Gene3D" id="1.20.1440.130">
    <property type="entry name" value="VKOR domain"/>
    <property type="match status" value="1"/>
</dbReference>
<evidence type="ECO:0000256" key="10">
    <source>
        <dbReference type="SAM" id="Phobius"/>
    </source>
</evidence>
<evidence type="ECO:0000313" key="15">
    <source>
        <dbReference type="Proteomes" id="UP001558353"/>
    </source>
</evidence>
<reference evidence="12 15" key="2">
    <citation type="journal article" date="2024" name="Fungal Genet. Biol.">
        <title>The porcine skin microbiome exhibits broad fungal antagonism.</title>
        <authorList>
            <person name="De La Cruz K.F."/>
            <person name="Townsend E.C."/>
            <person name="Alex Cheong J.Z."/>
            <person name="Salamzade R."/>
            <person name="Liu A."/>
            <person name="Sandstrom S."/>
            <person name="Davila E."/>
            <person name="Huang L."/>
            <person name="Xu K.H."/>
            <person name="Wu S.Y."/>
            <person name="Meudt J.J."/>
            <person name="Shanmuganayagam D."/>
            <person name="Gibson A.L.F."/>
            <person name="Kalan L.R."/>
        </authorList>
    </citation>
    <scope>NUCLEOTIDE SEQUENCE [LARGE SCALE GENOMIC DNA]</scope>
    <source>
        <strain evidence="12 15">LK2569</strain>
    </source>
</reference>
<evidence type="ECO:0000256" key="5">
    <source>
        <dbReference type="ARBA" id="ARBA00022989"/>
    </source>
</evidence>
<comment type="subcellular location">
    <subcellularLocation>
        <location evidence="1">Membrane</location>
        <topology evidence="1">Multi-pass membrane protein</topology>
    </subcellularLocation>
</comment>
<dbReference type="Proteomes" id="UP000589552">
    <property type="component" value="Unassembled WGS sequence"/>
</dbReference>
<dbReference type="PANTHER" id="PTHR34573">
    <property type="entry name" value="VKC DOMAIN-CONTAINING PROTEIN"/>
    <property type="match status" value="1"/>
</dbReference>
<dbReference type="CDD" id="cd12922">
    <property type="entry name" value="VKOR_5"/>
    <property type="match status" value="1"/>
</dbReference>
<dbReference type="GeneID" id="95320186"/>
<dbReference type="AlphaFoldDB" id="A0A0M2XNM6"/>
<keyword evidence="4" id="KW-0874">Quinone</keyword>
<dbReference type="EMBL" id="JAYWMA010000001">
    <property type="protein sequence ID" value="MEX3527575.1"/>
    <property type="molecule type" value="Genomic_DNA"/>
</dbReference>
<reference evidence="13 14" key="1">
    <citation type="submission" date="2020-04" db="EMBL/GenBank/DDBJ databases">
        <authorList>
            <person name="Hitch T.C.A."/>
            <person name="Wylensek D."/>
            <person name="Clavel T."/>
        </authorList>
    </citation>
    <scope>NUCLEOTIDE SEQUENCE [LARGE SCALE GENOMIC DNA]</scope>
    <source>
        <strain evidence="13 14">BL-383-APC-2I</strain>
    </source>
</reference>
<evidence type="ECO:0000256" key="1">
    <source>
        <dbReference type="ARBA" id="ARBA00004141"/>
    </source>
</evidence>
<evidence type="ECO:0000256" key="9">
    <source>
        <dbReference type="ARBA" id="ARBA00023284"/>
    </source>
</evidence>
<dbReference type="SMART" id="SM00756">
    <property type="entry name" value="VKc"/>
    <property type="match status" value="1"/>
</dbReference>
<dbReference type="GO" id="GO:0016020">
    <property type="term" value="C:membrane"/>
    <property type="evidence" value="ECO:0007669"/>
    <property type="project" value="UniProtKB-SubCell"/>
</dbReference>
<comment type="similarity">
    <text evidence="2">Belongs to the VKOR family.</text>
</comment>
<evidence type="ECO:0000259" key="11">
    <source>
        <dbReference type="SMART" id="SM00756"/>
    </source>
</evidence>
<feature type="transmembrane region" description="Helical" evidence="10">
    <location>
        <begin position="179"/>
        <end position="200"/>
    </location>
</feature>
<dbReference type="Proteomes" id="UP001558353">
    <property type="component" value="Unassembled WGS sequence"/>
</dbReference>
<evidence type="ECO:0000256" key="2">
    <source>
        <dbReference type="ARBA" id="ARBA00006214"/>
    </source>
</evidence>
<feature type="transmembrane region" description="Helical" evidence="10">
    <location>
        <begin position="106"/>
        <end position="123"/>
    </location>
</feature>
<keyword evidence="5 10" id="KW-1133">Transmembrane helix</keyword>
<dbReference type="GO" id="GO:0016491">
    <property type="term" value="F:oxidoreductase activity"/>
    <property type="evidence" value="ECO:0007669"/>
    <property type="project" value="UniProtKB-KW"/>
</dbReference>
<dbReference type="InterPro" id="IPR012932">
    <property type="entry name" value="VKOR"/>
</dbReference>
<feature type="transmembrane region" description="Helical" evidence="10">
    <location>
        <begin position="77"/>
        <end position="99"/>
    </location>
</feature>
<dbReference type="InterPro" id="IPR041714">
    <property type="entry name" value="VKOR_Actinobacteria"/>
</dbReference>
<feature type="transmembrane region" description="Helical" evidence="10">
    <location>
        <begin position="17"/>
        <end position="35"/>
    </location>
</feature>
<name>A0A0M2XNM6_9CORY</name>
<sequence length="201" mass="21783">MESTTAHPSLTTPKPLAWLYAIGAFIGLIASMTLTVEKFELAEDSSYVPSCTFGESFTCGSVMISEQAAAFGIPNPLLGISGFSVVMAIGVLMLTGAALPRWFRTAFVIGLGLASIFCLWLAYHAVYSIHALCIYCMVVWAVTITMFWFAFLRFMGDAADRSPGSGLARVHATLNMLRFPILIAVVVLIAALIIIEFGFFF</sequence>
<evidence type="ECO:0000256" key="8">
    <source>
        <dbReference type="ARBA" id="ARBA00023157"/>
    </source>
</evidence>
<keyword evidence="3 10" id="KW-0812">Transmembrane</keyword>
<evidence type="ECO:0000256" key="4">
    <source>
        <dbReference type="ARBA" id="ARBA00022719"/>
    </source>
</evidence>
<evidence type="ECO:0000313" key="12">
    <source>
        <dbReference type="EMBL" id="MEX3527575.1"/>
    </source>
</evidence>
<feature type="domain" description="Vitamin K epoxide reductase" evidence="11">
    <location>
        <begin position="13"/>
        <end position="154"/>
    </location>
</feature>
<dbReference type="GO" id="GO:0048038">
    <property type="term" value="F:quinone binding"/>
    <property type="evidence" value="ECO:0007669"/>
    <property type="project" value="UniProtKB-KW"/>
</dbReference>
<keyword evidence="9" id="KW-0676">Redox-active center</keyword>
<dbReference type="OrthoDB" id="9783799at2"/>
<evidence type="ECO:0000256" key="3">
    <source>
        <dbReference type="ARBA" id="ARBA00022692"/>
    </source>
</evidence>
<dbReference type="EMBL" id="JABAGA010000003">
    <property type="protein sequence ID" value="NMF09401.1"/>
    <property type="molecule type" value="Genomic_DNA"/>
</dbReference>
<evidence type="ECO:0000256" key="7">
    <source>
        <dbReference type="ARBA" id="ARBA00023136"/>
    </source>
</evidence>
<keyword evidence="8" id="KW-1015">Disulfide bond</keyword>
<keyword evidence="15" id="KW-1185">Reference proteome</keyword>
<dbReference type="RefSeq" id="WP_046650438.1">
    <property type="nucleotide sequence ID" value="NZ_DYUU01000201.1"/>
</dbReference>